<dbReference type="SUPFAM" id="SSF48179">
    <property type="entry name" value="6-phosphogluconate dehydrogenase C-terminal domain-like"/>
    <property type="match status" value="1"/>
</dbReference>
<comment type="pathway">
    <text evidence="1">Amino-acid degradation; L-valine degradation.</text>
</comment>
<keyword evidence="11" id="KW-1185">Reference proteome</keyword>
<evidence type="ECO:0000256" key="5">
    <source>
        <dbReference type="ARBA" id="ARBA00023002"/>
    </source>
</evidence>
<evidence type="ECO:0000256" key="1">
    <source>
        <dbReference type="ARBA" id="ARBA00005109"/>
    </source>
</evidence>
<dbReference type="Pfam" id="PF03446">
    <property type="entry name" value="NAD_binding_2"/>
    <property type="match status" value="1"/>
</dbReference>
<dbReference type="EMBL" id="JAVHJV010000008">
    <property type="protein sequence ID" value="KAK5940624.1"/>
    <property type="molecule type" value="Genomic_DNA"/>
</dbReference>
<feature type="domain" description="3-hydroxyisobutyrate dehydrogenase-like NAD-binding" evidence="9">
    <location>
        <begin position="185"/>
        <end position="306"/>
    </location>
</feature>
<dbReference type="RefSeq" id="XP_064728714.1">
    <property type="nucleotide sequence ID" value="XM_064875449.1"/>
</dbReference>
<proteinExistence type="inferred from homology"/>
<dbReference type="SUPFAM" id="SSF51735">
    <property type="entry name" value="NAD(P)-binding Rossmann-fold domains"/>
    <property type="match status" value="1"/>
</dbReference>
<keyword evidence="4" id="KW-0101">Branched-chain amino acid catabolism</keyword>
<organism evidence="10 11">
    <name type="scientific">Knufia obscura</name>
    <dbReference type="NCBI Taxonomy" id="1635080"/>
    <lineage>
        <taxon>Eukaryota</taxon>
        <taxon>Fungi</taxon>
        <taxon>Dikarya</taxon>
        <taxon>Ascomycota</taxon>
        <taxon>Pezizomycotina</taxon>
        <taxon>Eurotiomycetes</taxon>
        <taxon>Chaetothyriomycetidae</taxon>
        <taxon>Chaetothyriales</taxon>
        <taxon>Trichomeriaceae</taxon>
        <taxon>Knufia</taxon>
    </lineage>
</organism>
<dbReference type="PIRSF" id="PIRSF000103">
    <property type="entry name" value="HIBADH"/>
    <property type="match status" value="1"/>
</dbReference>
<reference evidence="10 11" key="1">
    <citation type="journal article" date="2023" name="Res Sq">
        <title>Genomic and morphological characterization of Knufia obscura isolated from the Mars 2020 spacecraft assembly facility.</title>
        <authorList>
            <person name="Chander A.M."/>
            <person name="Teixeira M.M."/>
            <person name="Singh N.K."/>
            <person name="Williams M.P."/>
            <person name="Parker C.W."/>
            <person name="Leo P."/>
            <person name="Stajich J.E."/>
            <person name="Torok T."/>
            <person name="Tighe S."/>
            <person name="Mason C.E."/>
            <person name="Venkateswaran K."/>
        </authorList>
    </citation>
    <scope>NUCLEOTIDE SEQUENCE [LARGE SCALE GENOMIC DNA]</scope>
    <source>
        <strain evidence="10 11">CCFEE 5817</strain>
    </source>
</reference>
<evidence type="ECO:0000256" key="6">
    <source>
        <dbReference type="ARBA" id="ARBA00023027"/>
    </source>
</evidence>
<dbReference type="EC" id="1.1.1.31" evidence="3"/>
<name>A0ABR0RK64_9EURO</name>
<dbReference type="Gene3D" id="3.40.50.720">
    <property type="entry name" value="NAD(P)-binding Rossmann-like Domain"/>
    <property type="match status" value="1"/>
</dbReference>
<dbReference type="InterPro" id="IPR006115">
    <property type="entry name" value="6PGDH_NADP-bd"/>
</dbReference>
<evidence type="ECO:0000256" key="2">
    <source>
        <dbReference type="ARBA" id="ARBA00006013"/>
    </source>
</evidence>
<dbReference type="PROSITE" id="PS00895">
    <property type="entry name" value="3_HYDROXYISOBUT_DH"/>
    <property type="match status" value="1"/>
</dbReference>
<comment type="similarity">
    <text evidence="2">Belongs to the HIBADH-related family. 3-hydroxyisobutyrate dehydrogenase subfamily.</text>
</comment>
<dbReference type="PANTHER" id="PTHR22981:SF7">
    <property type="entry name" value="3-HYDROXYISOBUTYRATE DEHYDROGENASE, MITOCHONDRIAL"/>
    <property type="match status" value="1"/>
</dbReference>
<dbReference type="InterPro" id="IPR015815">
    <property type="entry name" value="HIBADH-related"/>
</dbReference>
<comment type="caution">
    <text evidence="10">The sequence shown here is derived from an EMBL/GenBank/DDBJ whole genome shotgun (WGS) entry which is preliminary data.</text>
</comment>
<dbReference type="Proteomes" id="UP001334248">
    <property type="component" value="Unassembled WGS sequence"/>
</dbReference>
<evidence type="ECO:0000256" key="3">
    <source>
        <dbReference type="ARBA" id="ARBA00012991"/>
    </source>
</evidence>
<protein>
    <recommendedName>
        <fullName evidence="3">3-hydroxyisobutyrate dehydrogenase</fullName>
        <ecNumber evidence="3">1.1.1.31</ecNumber>
    </recommendedName>
</protein>
<keyword evidence="6" id="KW-0520">NAD</keyword>
<evidence type="ECO:0000259" key="9">
    <source>
        <dbReference type="Pfam" id="PF14833"/>
    </source>
</evidence>
<accession>A0ABR0RK64</accession>
<dbReference type="InterPro" id="IPR036291">
    <property type="entry name" value="NAD(P)-bd_dom_sf"/>
</dbReference>
<dbReference type="PANTHER" id="PTHR22981">
    <property type="entry name" value="3-HYDROXYISOBUTYRATE DEHYDROGENASE-RELATED"/>
    <property type="match status" value="1"/>
</dbReference>
<evidence type="ECO:0000313" key="10">
    <source>
        <dbReference type="EMBL" id="KAK5940624.1"/>
    </source>
</evidence>
<dbReference type="GeneID" id="90000490"/>
<dbReference type="Pfam" id="PF14833">
    <property type="entry name" value="NAD_binding_11"/>
    <property type="match status" value="1"/>
</dbReference>
<keyword evidence="5" id="KW-0560">Oxidoreductase</keyword>
<evidence type="ECO:0000259" key="8">
    <source>
        <dbReference type="Pfam" id="PF03446"/>
    </source>
</evidence>
<dbReference type="InterPro" id="IPR013328">
    <property type="entry name" value="6PGD_dom2"/>
</dbReference>
<gene>
    <name evidence="10" type="ORF">PMZ80_007041</name>
</gene>
<evidence type="ECO:0000313" key="11">
    <source>
        <dbReference type="Proteomes" id="UP001334248"/>
    </source>
</evidence>
<sequence>MTSPEKAIAFVGLGVMGYGMAVNLRSKVGKETTLVVCDVNQEAIDRFKAENSDHGPIEVAKNGFEAVQKANTLFTVMPSSDAVKSVYLNPDTGVLAGAGASTGQQKLLIECGTIPQSMIKEVAEASRKIEGVDFIDAPISGGPIGSKEGTLSFMVGAPKGLFERVRPLLVHMGKPESIFHCGDVGTGSAFKIINNYISLISVLSVSEAYNIASRMNLDLNVLTDLFNTSSAQCWVTSKNNPVPGITPNSAASRGYEGGFRLELAHKDLSLGRELAEMVGARRDLHEVALKVYEEAKADPRYAGKDARVLYKFLNEN</sequence>
<dbReference type="InterPro" id="IPR029154">
    <property type="entry name" value="HIBADH-like_NADP-bd"/>
</dbReference>
<evidence type="ECO:0000256" key="4">
    <source>
        <dbReference type="ARBA" id="ARBA00022456"/>
    </source>
</evidence>
<evidence type="ECO:0000256" key="7">
    <source>
        <dbReference type="ARBA" id="ARBA00049197"/>
    </source>
</evidence>
<dbReference type="InterPro" id="IPR002204">
    <property type="entry name" value="3-OH-isobutyrate_DH-rel_CS"/>
</dbReference>
<dbReference type="Gene3D" id="1.10.1040.10">
    <property type="entry name" value="N-(1-d-carboxylethyl)-l-norvaline Dehydrogenase, domain 2"/>
    <property type="match status" value="1"/>
</dbReference>
<comment type="catalytic activity">
    <reaction evidence="7">
        <text>3-hydroxy-2-methylpropanoate + NAD(+) = 2-methyl-3-oxopropanoate + NADH + H(+)</text>
        <dbReference type="Rhea" id="RHEA:17681"/>
        <dbReference type="ChEBI" id="CHEBI:11805"/>
        <dbReference type="ChEBI" id="CHEBI:15378"/>
        <dbReference type="ChEBI" id="CHEBI:57540"/>
        <dbReference type="ChEBI" id="CHEBI:57700"/>
        <dbReference type="ChEBI" id="CHEBI:57945"/>
        <dbReference type="EC" id="1.1.1.31"/>
    </reaction>
</comment>
<feature type="domain" description="6-phosphogluconate dehydrogenase NADP-binding" evidence="8">
    <location>
        <begin position="8"/>
        <end position="180"/>
    </location>
</feature>
<dbReference type="InterPro" id="IPR008927">
    <property type="entry name" value="6-PGluconate_DH-like_C_sf"/>
</dbReference>